<protein>
    <submittedName>
        <fullName evidence="2">Uncharacterized protein</fullName>
    </submittedName>
</protein>
<reference evidence="2" key="1">
    <citation type="submission" date="2021-03" db="EMBL/GenBank/DDBJ databases">
        <authorList>
            <person name="Tagirdzhanova G."/>
        </authorList>
    </citation>
    <scope>NUCLEOTIDE SEQUENCE</scope>
</reference>
<evidence type="ECO:0000256" key="1">
    <source>
        <dbReference type="SAM" id="SignalP"/>
    </source>
</evidence>
<feature type="signal peptide" evidence="1">
    <location>
        <begin position="1"/>
        <end position="25"/>
    </location>
</feature>
<gene>
    <name evidence="2" type="ORF">HETSPECPRED_002890</name>
</gene>
<sequence>MHPPSLLALLLTLTTTSLLIPLATATPSFALRTDKHWYGHSCSLVIADTCGCSKTVSVNK</sequence>
<dbReference type="AlphaFoldDB" id="A0A8H3J5M7"/>
<comment type="caution">
    <text evidence="2">The sequence shown here is derived from an EMBL/GenBank/DDBJ whole genome shotgun (WGS) entry which is preliminary data.</text>
</comment>
<evidence type="ECO:0000313" key="2">
    <source>
        <dbReference type="EMBL" id="CAF9941188.1"/>
    </source>
</evidence>
<name>A0A8H3J5M7_9LECA</name>
<feature type="chain" id="PRO_5034237906" evidence="1">
    <location>
        <begin position="26"/>
        <end position="60"/>
    </location>
</feature>
<dbReference type="Proteomes" id="UP000664521">
    <property type="component" value="Unassembled WGS sequence"/>
</dbReference>
<organism evidence="2 3">
    <name type="scientific">Heterodermia speciosa</name>
    <dbReference type="NCBI Taxonomy" id="116794"/>
    <lineage>
        <taxon>Eukaryota</taxon>
        <taxon>Fungi</taxon>
        <taxon>Dikarya</taxon>
        <taxon>Ascomycota</taxon>
        <taxon>Pezizomycotina</taxon>
        <taxon>Lecanoromycetes</taxon>
        <taxon>OSLEUM clade</taxon>
        <taxon>Lecanoromycetidae</taxon>
        <taxon>Caliciales</taxon>
        <taxon>Physciaceae</taxon>
        <taxon>Heterodermia</taxon>
    </lineage>
</organism>
<accession>A0A8H3J5M7</accession>
<keyword evidence="1" id="KW-0732">Signal</keyword>
<evidence type="ECO:0000313" key="3">
    <source>
        <dbReference type="Proteomes" id="UP000664521"/>
    </source>
</evidence>
<dbReference type="EMBL" id="CAJPDS010000179">
    <property type="protein sequence ID" value="CAF9941188.1"/>
    <property type="molecule type" value="Genomic_DNA"/>
</dbReference>
<keyword evidence="3" id="KW-1185">Reference proteome</keyword>
<feature type="non-terminal residue" evidence="2">
    <location>
        <position position="60"/>
    </location>
</feature>
<proteinExistence type="predicted"/>